<feature type="repeat" description="ANK" evidence="3">
    <location>
        <begin position="200"/>
        <end position="232"/>
    </location>
</feature>
<dbReference type="PROSITE" id="PS50297">
    <property type="entry name" value="ANK_REP_REGION"/>
    <property type="match status" value="1"/>
</dbReference>
<evidence type="ECO:0000256" key="1">
    <source>
        <dbReference type="ARBA" id="ARBA00022737"/>
    </source>
</evidence>
<dbReference type="PANTHER" id="PTHR24201:SF14">
    <property type="entry name" value="CYCLIN-DEPENDENT KINASE 4 INHIBITOR C-LIKE"/>
    <property type="match status" value="1"/>
</dbReference>
<accession>A0AAU9JRG0</accession>
<gene>
    <name evidence="4" type="ORF">BSTOLATCC_MIC46574</name>
</gene>
<name>A0AAU9JRG0_9CILI</name>
<dbReference type="Pfam" id="PF12796">
    <property type="entry name" value="Ank_2"/>
    <property type="match status" value="1"/>
</dbReference>
<dbReference type="InterPro" id="IPR002110">
    <property type="entry name" value="Ankyrin_rpt"/>
</dbReference>
<keyword evidence="2 3" id="KW-0040">ANK repeat</keyword>
<dbReference type="EMBL" id="CAJZBQ010000046">
    <property type="protein sequence ID" value="CAG9328577.1"/>
    <property type="molecule type" value="Genomic_DNA"/>
</dbReference>
<dbReference type="AlphaFoldDB" id="A0AAU9JRG0"/>
<evidence type="ECO:0000313" key="5">
    <source>
        <dbReference type="Proteomes" id="UP001162131"/>
    </source>
</evidence>
<dbReference type="SMART" id="SM00248">
    <property type="entry name" value="ANK"/>
    <property type="match status" value="1"/>
</dbReference>
<evidence type="ECO:0000313" key="4">
    <source>
        <dbReference type="EMBL" id="CAG9328577.1"/>
    </source>
</evidence>
<evidence type="ECO:0000256" key="3">
    <source>
        <dbReference type="PROSITE-ProRule" id="PRU00023"/>
    </source>
</evidence>
<dbReference type="InterPro" id="IPR036770">
    <property type="entry name" value="Ankyrin_rpt-contain_sf"/>
</dbReference>
<evidence type="ECO:0008006" key="6">
    <source>
        <dbReference type="Google" id="ProtNLM"/>
    </source>
</evidence>
<dbReference type="PANTHER" id="PTHR24201">
    <property type="entry name" value="ANK_REP_REGION DOMAIN-CONTAINING PROTEIN"/>
    <property type="match status" value="1"/>
</dbReference>
<protein>
    <recommendedName>
        <fullName evidence="6">Ankyrin repeat domain-containing protein</fullName>
    </recommendedName>
</protein>
<evidence type="ECO:0000256" key="2">
    <source>
        <dbReference type="ARBA" id="ARBA00023043"/>
    </source>
</evidence>
<dbReference type="PROSITE" id="PS50088">
    <property type="entry name" value="ANK_REPEAT"/>
    <property type="match status" value="1"/>
</dbReference>
<proteinExistence type="predicted"/>
<dbReference type="InterPro" id="IPR050776">
    <property type="entry name" value="Ank_Repeat/CDKN_Inhibitor"/>
</dbReference>
<reference evidence="4" key="1">
    <citation type="submission" date="2021-09" db="EMBL/GenBank/DDBJ databases">
        <authorList>
            <consortium name="AG Swart"/>
            <person name="Singh M."/>
            <person name="Singh A."/>
            <person name="Seah K."/>
            <person name="Emmerich C."/>
        </authorList>
    </citation>
    <scope>NUCLEOTIDE SEQUENCE</scope>
    <source>
        <strain evidence="4">ATCC30299</strain>
    </source>
</reference>
<sequence>MFKINKRCNSISLASSSVSSDPKKSIAPRMRAQVSSFQRNYIIHSRSYSQLSNSQKQMTMISTMNSEESPLRQTQTFSNDNSQPFHAKFRLSFDLSQNQRIHDLLGKTITQELQTLPSAAHIKNRTKKIEDLMVDCKDRIDKALEHASRDKNDYNEVIFKNTYEHPLSNKFFSFIKSGDIKTVRDMIIENPELLRTVDSTQQTALHWACRRNNLEMAQFLVSCRANMKAVDIAGRTPEDIAKRLNHKEIYLFLKSAAVKTRRRSVRIMPGAAAYFANRGCGIDILRIKKSDAGVEGKFTKLHRALKKQTKTITDAWSKSLKLNRLIERLIPEIPE</sequence>
<dbReference type="Proteomes" id="UP001162131">
    <property type="component" value="Unassembled WGS sequence"/>
</dbReference>
<organism evidence="4 5">
    <name type="scientific">Blepharisma stoltei</name>
    <dbReference type="NCBI Taxonomy" id="1481888"/>
    <lineage>
        <taxon>Eukaryota</taxon>
        <taxon>Sar</taxon>
        <taxon>Alveolata</taxon>
        <taxon>Ciliophora</taxon>
        <taxon>Postciliodesmatophora</taxon>
        <taxon>Heterotrichea</taxon>
        <taxon>Heterotrichida</taxon>
        <taxon>Blepharismidae</taxon>
        <taxon>Blepharisma</taxon>
    </lineage>
</organism>
<dbReference type="Gene3D" id="1.25.40.20">
    <property type="entry name" value="Ankyrin repeat-containing domain"/>
    <property type="match status" value="1"/>
</dbReference>
<keyword evidence="1" id="KW-0677">Repeat</keyword>
<dbReference type="GO" id="GO:0005634">
    <property type="term" value="C:nucleus"/>
    <property type="evidence" value="ECO:0007669"/>
    <property type="project" value="TreeGrafter"/>
</dbReference>
<keyword evidence="5" id="KW-1185">Reference proteome</keyword>
<comment type="caution">
    <text evidence="4">The sequence shown here is derived from an EMBL/GenBank/DDBJ whole genome shotgun (WGS) entry which is preliminary data.</text>
</comment>
<dbReference type="SUPFAM" id="SSF48403">
    <property type="entry name" value="Ankyrin repeat"/>
    <property type="match status" value="1"/>
</dbReference>